<dbReference type="OrthoDB" id="1642657at2759"/>
<protein>
    <submittedName>
        <fullName evidence="2">Uncharacterized protein</fullName>
    </submittedName>
</protein>
<name>A0A2Z6ZR92_9LAMI</name>
<gene>
    <name evidence="2" type="ORF">F511_47576</name>
</gene>
<dbReference type="Proteomes" id="UP000250235">
    <property type="component" value="Unassembled WGS sequence"/>
</dbReference>
<evidence type="ECO:0000313" key="2">
    <source>
        <dbReference type="EMBL" id="KZT75399.1"/>
    </source>
</evidence>
<organism evidence="2 3">
    <name type="scientific">Dorcoceras hygrometricum</name>
    <dbReference type="NCBI Taxonomy" id="472368"/>
    <lineage>
        <taxon>Eukaryota</taxon>
        <taxon>Viridiplantae</taxon>
        <taxon>Streptophyta</taxon>
        <taxon>Embryophyta</taxon>
        <taxon>Tracheophyta</taxon>
        <taxon>Spermatophyta</taxon>
        <taxon>Magnoliopsida</taxon>
        <taxon>eudicotyledons</taxon>
        <taxon>Gunneridae</taxon>
        <taxon>Pentapetalae</taxon>
        <taxon>asterids</taxon>
        <taxon>lamiids</taxon>
        <taxon>Lamiales</taxon>
        <taxon>Gesneriaceae</taxon>
        <taxon>Didymocarpoideae</taxon>
        <taxon>Trichosporeae</taxon>
        <taxon>Loxocarpinae</taxon>
        <taxon>Dorcoceras</taxon>
    </lineage>
</organism>
<evidence type="ECO:0000313" key="3">
    <source>
        <dbReference type="Proteomes" id="UP000250235"/>
    </source>
</evidence>
<sequence length="72" mass="7528">MQAGTTLSAETPAKPPGNTDGGFVKKLKELDGLAMSIGNGNGNSTDDAADNEVTQRFVEPLTMNSASRFLNQ</sequence>
<dbReference type="AlphaFoldDB" id="A0A2Z6ZR92"/>
<feature type="region of interest" description="Disordered" evidence="1">
    <location>
        <begin position="1"/>
        <end position="22"/>
    </location>
</feature>
<reference evidence="2 3" key="1">
    <citation type="journal article" date="2015" name="Proc. Natl. Acad. Sci. U.S.A.">
        <title>The resurrection genome of Boea hygrometrica: A blueprint for survival of dehydration.</title>
        <authorList>
            <person name="Xiao L."/>
            <person name="Yang G."/>
            <person name="Zhang L."/>
            <person name="Yang X."/>
            <person name="Zhao S."/>
            <person name="Ji Z."/>
            <person name="Zhou Q."/>
            <person name="Hu M."/>
            <person name="Wang Y."/>
            <person name="Chen M."/>
            <person name="Xu Y."/>
            <person name="Jin H."/>
            <person name="Xiao X."/>
            <person name="Hu G."/>
            <person name="Bao F."/>
            <person name="Hu Y."/>
            <person name="Wan P."/>
            <person name="Li L."/>
            <person name="Deng X."/>
            <person name="Kuang T."/>
            <person name="Xiang C."/>
            <person name="Zhu J.K."/>
            <person name="Oliver M.J."/>
            <person name="He Y."/>
        </authorList>
    </citation>
    <scope>NUCLEOTIDE SEQUENCE [LARGE SCALE GENOMIC DNA]</scope>
    <source>
        <strain evidence="3">cv. XS01</strain>
    </source>
</reference>
<evidence type="ECO:0000256" key="1">
    <source>
        <dbReference type="SAM" id="MobiDB-lite"/>
    </source>
</evidence>
<dbReference type="EMBL" id="KV252370">
    <property type="protein sequence ID" value="KZT75399.1"/>
    <property type="molecule type" value="Genomic_DNA"/>
</dbReference>
<keyword evidence="3" id="KW-1185">Reference proteome</keyword>
<accession>A0A2Z6ZR92</accession>
<proteinExistence type="predicted"/>